<reference evidence="5 6" key="1">
    <citation type="submission" date="2017-08" db="EMBL/GenBank/DDBJ databases">
        <title>Acidophilic green algal genome provides insights into adaptation to an acidic environment.</title>
        <authorList>
            <person name="Hirooka S."/>
            <person name="Hirose Y."/>
            <person name="Kanesaki Y."/>
            <person name="Higuchi S."/>
            <person name="Fujiwara T."/>
            <person name="Onuma R."/>
            <person name="Era A."/>
            <person name="Ohbayashi R."/>
            <person name="Uzuka A."/>
            <person name="Nozaki H."/>
            <person name="Yoshikawa H."/>
            <person name="Miyagishima S.Y."/>
        </authorList>
    </citation>
    <scope>NUCLEOTIDE SEQUENCE [LARGE SCALE GENOMIC DNA]</scope>
    <source>
        <strain evidence="5 6">NIES-2499</strain>
    </source>
</reference>
<gene>
    <name evidence="5" type="ORF">CEUSTIGMA_g8487.t1</name>
</gene>
<protein>
    <recommendedName>
        <fullName evidence="4">Exostosin GT47 domain-containing protein</fullName>
    </recommendedName>
</protein>
<feature type="domain" description="Exostosin GT47" evidence="4">
    <location>
        <begin position="30"/>
        <end position="362"/>
    </location>
</feature>
<dbReference type="GO" id="GO:0016757">
    <property type="term" value="F:glycosyltransferase activity"/>
    <property type="evidence" value="ECO:0007669"/>
    <property type="project" value="InterPro"/>
</dbReference>
<evidence type="ECO:0000256" key="3">
    <source>
        <dbReference type="ARBA" id="ARBA00023034"/>
    </source>
</evidence>
<evidence type="ECO:0000313" key="5">
    <source>
        <dbReference type="EMBL" id="GAX81052.1"/>
    </source>
</evidence>
<sequence>MSVLRNITYVGYASTILLVTLNQSVFAAVSLKIFIYDLPKWKNWTATGNITASDYGLDQIFPEVLKASPYVTTNPEEADYFFADAWIFWPHALNPIDDIVAEIKSQGPWFERKGGRDHIFVITADQGRCQYFEKSVQHAIFLQHYGGSLHGTDFFGYNLTQRWGGTFDRLMVMTEALRANDPCSIPHIRCAEDTYGRRTPALCHIPHQDIVVAPASFEVPADREDCHHCFYGKHNALASKIPYLHPEAAALMTNNRSTILFHAGSTHFHQDPIYSTGARQTMIEMFGRGRKEGYLLHESGMGADYWKNLMSSVFCLATTGTGWGSRFKAGLVRGCIPVIMMDGIKNEFEDELPLMEYAIRIPGYMAFKTPQILDHFISSGRAAQMQENIKCAWRLHWWTQPHGKALEVVMCALKMRKASRMLPGETDAAFRLRTGGRPLQHQKIRIDFKACTMTCEGETINLLQ</sequence>
<comment type="caution">
    <text evidence="5">The sequence shown here is derived from an EMBL/GenBank/DDBJ whole genome shotgun (WGS) entry which is preliminary data.</text>
</comment>
<accession>A0A250XDT4</accession>
<organism evidence="5 6">
    <name type="scientific">Chlamydomonas eustigma</name>
    <dbReference type="NCBI Taxonomy" id="1157962"/>
    <lineage>
        <taxon>Eukaryota</taxon>
        <taxon>Viridiplantae</taxon>
        <taxon>Chlorophyta</taxon>
        <taxon>core chlorophytes</taxon>
        <taxon>Chlorophyceae</taxon>
        <taxon>CS clade</taxon>
        <taxon>Chlamydomonadales</taxon>
        <taxon>Chlamydomonadaceae</taxon>
        <taxon>Chlamydomonas</taxon>
    </lineage>
</organism>
<comment type="similarity">
    <text evidence="2">Belongs to the glycosyltransferase 47 family.</text>
</comment>
<dbReference type="AlphaFoldDB" id="A0A250XDT4"/>
<keyword evidence="3" id="KW-0333">Golgi apparatus</keyword>
<evidence type="ECO:0000256" key="2">
    <source>
        <dbReference type="ARBA" id="ARBA00010271"/>
    </source>
</evidence>
<dbReference type="Proteomes" id="UP000232323">
    <property type="component" value="Unassembled WGS sequence"/>
</dbReference>
<dbReference type="PANTHER" id="PTHR11062:SF376">
    <property type="entry name" value="EXOSTOSIN FAMILY PROTEIN"/>
    <property type="match status" value="1"/>
</dbReference>
<comment type="subcellular location">
    <subcellularLocation>
        <location evidence="1">Golgi apparatus membrane</location>
        <topology evidence="1">Single-pass type II membrane protein</topology>
    </subcellularLocation>
</comment>
<name>A0A250XDT4_9CHLO</name>
<dbReference type="Pfam" id="PF03016">
    <property type="entry name" value="Exostosin_GT47"/>
    <property type="match status" value="1"/>
</dbReference>
<evidence type="ECO:0000256" key="1">
    <source>
        <dbReference type="ARBA" id="ARBA00004323"/>
    </source>
</evidence>
<keyword evidence="6" id="KW-1185">Reference proteome</keyword>
<dbReference type="GO" id="GO:0000139">
    <property type="term" value="C:Golgi membrane"/>
    <property type="evidence" value="ECO:0007669"/>
    <property type="project" value="UniProtKB-SubCell"/>
</dbReference>
<evidence type="ECO:0000313" key="6">
    <source>
        <dbReference type="Proteomes" id="UP000232323"/>
    </source>
</evidence>
<proteinExistence type="inferred from homology"/>
<dbReference type="InterPro" id="IPR004263">
    <property type="entry name" value="Exostosin"/>
</dbReference>
<evidence type="ECO:0000259" key="4">
    <source>
        <dbReference type="Pfam" id="PF03016"/>
    </source>
</evidence>
<dbReference type="InterPro" id="IPR040911">
    <property type="entry name" value="Exostosin_GT47"/>
</dbReference>
<dbReference type="PANTHER" id="PTHR11062">
    <property type="entry name" value="EXOSTOSIN HEPARAN SULFATE GLYCOSYLTRANSFERASE -RELATED"/>
    <property type="match status" value="1"/>
</dbReference>
<dbReference type="EMBL" id="BEGY01000060">
    <property type="protein sequence ID" value="GAX81052.1"/>
    <property type="molecule type" value="Genomic_DNA"/>
</dbReference>
<dbReference type="OrthoDB" id="1924787at2759"/>